<comment type="caution">
    <text evidence="1">The sequence shown here is derived from an EMBL/GenBank/DDBJ whole genome shotgun (WGS) entry which is preliminary data.</text>
</comment>
<evidence type="ECO:0000313" key="2">
    <source>
        <dbReference type="Proteomes" id="UP001189429"/>
    </source>
</evidence>
<protein>
    <submittedName>
        <fullName evidence="1">Uncharacterized protein</fullName>
    </submittedName>
</protein>
<evidence type="ECO:0000313" key="1">
    <source>
        <dbReference type="EMBL" id="CAK0799303.1"/>
    </source>
</evidence>
<sequence>MELVELQSGFADFLWGGGRGGLPGLGECGQGAGSAGDLLARAVLAYAPGYRHDLMNCSLLDGGPWGRGGRALEAFRLPPRASAPRASGAPLAPVLASPMWLTSVLWALARLLPERRERRRRGAVALAAPWPDVLCHTFDFVARAVLWKGLRARGAAARMGRHFFAEDGGFAVWSYVLRRCVDPAWLNLACVCTLCELVAGSAADPELSQDCWAQLAGPHMASFWAETSAPVQ</sequence>
<reference evidence="1" key="1">
    <citation type="submission" date="2023-10" db="EMBL/GenBank/DDBJ databases">
        <authorList>
            <person name="Chen Y."/>
            <person name="Shah S."/>
            <person name="Dougan E. K."/>
            <person name="Thang M."/>
            <person name="Chan C."/>
        </authorList>
    </citation>
    <scope>NUCLEOTIDE SEQUENCE [LARGE SCALE GENOMIC DNA]</scope>
</reference>
<dbReference type="EMBL" id="CAUYUJ010002121">
    <property type="protein sequence ID" value="CAK0799303.1"/>
    <property type="molecule type" value="Genomic_DNA"/>
</dbReference>
<accession>A0ABN9Q7P2</accession>
<organism evidence="1 2">
    <name type="scientific">Prorocentrum cordatum</name>
    <dbReference type="NCBI Taxonomy" id="2364126"/>
    <lineage>
        <taxon>Eukaryota</taxon>
        <taxon>Sar</taxon>
        <taxon>Alveolata</taxon>
        <taxon>Dinophyceae</taxon>
        <taxon>Prorocentrales</taxon>
        <taxon>Prorocentraceae</taxon>
        <taxon>Prorocentrum</taxon>
    </lineage>
</organism>
<name>A0ABN9Q7P2_9DINO</name>
<dbReference type="Proteomes" id="UP001189429">
    <property type="component" value="Unassembled WGS sequence"/>
</dbReference>
<proteinExistence type="predicted"/>
<keyword evidence="2" id="KW-1185">Reference proteome</keyword>
<gene>
    <name evidence="1" type="ORF">PCOR1329_LOCUS7809</name>
</gene>
<feature type="non-terminal residue" evidence="1">
    <location>
        <position position="232"/>
    </location>
</feature>